<evidence type="ECO:0000256" key="3">
    <source>
        <dbReference type="ARBA" id="ARBA00022628"/>
    </source>
</evidence>
<dbReference type="Pfam" id="PF01642">
    <property type="entry name" value="MM_CoA_mutase"/>
    <property type="match status" value="1"/>
</dbReference>
<dbReference type="RefSeq" id="WP_034632794.1">
    <property type="nucleotide sequence ID" value="NZ_JRJU01000041.1"/>
</dbReference>
<keyword evidence="5" id="KW-0170">Cobalt</keyword>
<reference evidence="7 8" key="1">
    <citation type="submission" date="2014-09" db="EMBL/GenBank/DDBJ databases">
        <title>Genome sequencing and annotation of Bacillus Okhensis strain Kh10-101T.</title>
        <authorList>
            <person name="Prakash J.S."/>
        </authorList>
    </citation>
    <scope>NUCLEOTIDE SEQUENCE [LARGE SCALE GENOMIC DNA]</scope>
    <source>
        <strain evidence="8">Kh10-101T</strain>
    </source>
</reference>
<dbReference type="Gene3D" id="3.20.20.240">
    <property type="entry name" value="Methylmalonyl-CoA mutase"/>
    <property type="match status" value="1"/>
</dbReference>
<evidence type="ECO:0000256" key="2">
    <source>
        <dbReference type="ARBA" id="ARBA00008465"/>
    </source>
</evidence>
<sequence length="683" mass="76381">MKPKWLPNMMDMTFNEFPVPTYEQWRKVVEKSLKGKSFEETLLTQLQDDIVLEPMYQSKDIEACKTLVDQPGTFPYVRGTKKVPVRLAVSQELGAATPILLRERVTHEFARGQNVMHVVITNKMKNGEKPKCEETMTSVPLFDLEDVQKAFCGLDLSQLPFHIDTGVVSLPLLSALNLVTSKLTGTIGSDPLHQLAKEGNMNYSLGCSYDLMAWAVKWAKGHHSELRTVLVQSHVYHNGGASPALEIASALSTGVEYVEALMKRGVSATEAGESITFSFSIGQDFFSEIAKIRAVRTLWAVIMNEFGATELGQKMVIHAKTSLFTKSKEDPYVNILRGTSEAFSAAIAGVESLCVSPFDELVQEPTEFSSRIARNTTLILQDEAYIGATVDPAGGSWYIEHLTEQIAEKAWAIFQEFERAGGMFASLKSGLVQTKVETCWNQKVEDIKHRKQTMIGVNQYVNKTENKLAKQKSGKAARNEYFLRLEDAEDQPIKGIPEAMDDVKKMVQQNTPFHQIHHLLQGNCQTVKIKPIVQRRLAEPFEQLRIRSNHIKEQVSEPVVYLVRIGSVASHKARVDFSKELFQCGGFKVEESTPVETSEEIIDLAKKHKLVVLCGKDESYEKVALPVVKQLKQKGTQIYIAGRQTDSNMKQLLEAGLAGAIDRNTNAYQFLYDLQEEIGGSKL</sequence>
<dbReference type="OrthoDB" id="9762378at2"/>
<dbReference type="CDD" id="cd03677">
    <property type="entry name" value="MM_CoA_mutase_beta"/>
    <property type="match status" value="1"/>
</dbReference>
<proteinExistence type="inferred from homology"/>
<feature type="domain" description="Methylmalonyl-CoA mutase alpha/beta chain catalytic" evidence="6">
    <location>
        <begin position="48"/>
        <end position="508"/>
    </location>
</feature>
<dbReference type="GO" id="GO:0046872">
    <property type="term" value="F:metal ion binding"/>
    <property type="evidence" value="ECO:0007669"/>
    <property type="project" value="InterPro"/>
</dbReference>
<dbReference type="PANTHER" id="PTHR48101">
    <property type="entry name" value="METHYLMALONYL-COA MUTASE, MITOCHONDRIAL-RELATED"/>
    <property type="match status" value="1"/>
</dbReference>
<evidence type="ECO:0000256" key="4">
    <source>
        <dbReference type="ARBA" id="ARBA00023235"/>
    </source>
</evidence>
<dbReference type="InterPro" id="IPR006099">
    <property type="entry name" value="MeMalonylCoA_mutase_a/b_cat"/>
</dbReference>
<dbReference type="InterPro" id="IPR016176">
    <property type="entry name" value="Cbl-dep_enz_cat"/>
</dbReference>
<evidence type="ECO:0000256" key="5">
    <source>
        <dbReference type="ARBA" id="ARBA00023285"/>
    </source>
</evidence>
<dbReference type="Gene3D" id="3.40.50.280">
    <property type="entry name" value="Cobalamin-binding domain"/>
    <property type="match status" value="1"/>
</dbReference>
<keyword evidence="3" id="KW-0846">Cobalamin</keyword>
<keyword evidence="8" id="KW-1185">Reference proteome</keyword>
<dbReference type="STRING" id="333138.LQ50_21515"/>
<dbReference type="SUPFAM" id="SSF52242">
    <property type="entry name" value="Cobalamin (vitamin B12)-binding domain"/>
    <property type="match status" value="1"/>
</dbReference>
<evidence type="ECO:0000313" key="7">
    <source>
        <dbReference type="EMBL" id="KHF38377.1"/>
    </source>
</evidence>
<keyword evidence="4" id="KW-0413">Isomerase</keyword>
<dbReference type="PANTHER" id="PTHR48101:SF4">
    <property type="entry name" value="METHYLMALONYL-COA MUTASE, MITOCHONDRIAL"/>
    <property type="match status" value="1"/>
</dbReference>
<dbReference type="InterPro" id="IPR036724">
    <property type="entry name" value="Cobalamin-bd_sf"/>
</dbReference>
<gene>
    <name evidence="7" type="ORF">LQ50_21515</name>
</gene>
<dbReference type="SUPFAM" id="SSF51703">
    <property type="entry name" value="Cobalamin (vitamin B12)-dependent enzymes"/>
    <property type="match status" value="1"/>
</dbReference>
<comment type="cofactor">
    <cofactor evidence="1">
        <name>adenosylcob(III)alamin</name>
        <dbReference type="ChEBI" id="CHEBI:18408"/>
    </cofactor>
</comment>
<evidence type="ECO:0000313" key="8">
    <source>
        <dbReference type="Proteomes" id="UP000030832"/>
    </source>
</evidence>
<dbReference type="GO" id="GO:0004494">
    <property type="term" value="F:methylmalonyl-CoA mutase activity"/>
    <property type="evidence" value="ECO:0007669"/>
    <property type="project" value="UniProtKB-EC"/>
</dbReference>
<evidence type="ECO:0000259" key="6">
    <source>
        <dbReference type="Pfam" id="PF01642"/>
    </source>
</evidence>
<protein>
    <recommendedName>
        <fullName evidence="6">Methylmalonyl-CoA mutase alpha/beta chain catalytic domain-containing protein</fullName>
    </recommendedName>
</protein>
<dbReference type="GO" id="GO:0019678">
    <property type="term" value="P:propionate metabolic process, methylmalonyl pathway"/>
    <property type="evidence" value="ECO:0007669"/>
    <property type="project" value="TreeGrafter"/>
</dbReference>
<dbReference type="eggNOG" id="COG1884">
    <property type="taxonomic scope" value="Bacteria"/>
</dbReference>
<accession>A0A0B0IC22</accession>
<dbReference type="Proteomes" id="UP000030832">
    <property type="component" value="Unassembled WGS sequence"/>
</dbReference>
<dbReference type="GO" id="GO:0031419">
    <property type="term" value="F:cobalamin binding"/>
    <property type="evidence" value="ECO:0007669"/>
    <property type="project" value="UniProtKB-KW"/>
</dbReference>
<dbReference type="AlphaFoldDB" id="A0A0B0IC22"/>
<name>A0A0B0IC22_9BACI</name>
<organism evidence="7 8">
    <name type="scientific">Halalkalibacter okhensis</name>
    <dbReference type="NCBI Taxonomy" id="333138"/>
    <lineage>
        <taxon>Bacteria</taxon>
        <taxon>Bacillati</taxon>
        <taxon>Bacillota</taxon>
        <taxon>Bacilli</taxon>
        <taxon>Bacillales</taxon>
        <taxon>Bacillaceae</taxon>
        <taxon>Halalkalibacter</taxon>
    </lineage>
</organism>
<evidence type="ECO:0000256" key="1">
    <source>
        <dbReference type="ARBA" id="ARBA00001922"/>
    </source>
</evidence>
<dbReference type="EMBL" id="JRJU01000041">
    <property type="protein sequence ID" value="KHF38377.1"/>
    <property type="molecule type" value="Genomic_DNA"/>
</dbReference>
<comment type="caution">
    <text evidence="7">The sequence shown here is derived from an EMBL/GenBank/DDBJ whole genome shotgun (WGS) entry which is preliminary data.</text>
</comment>
<dbReference type="GO" id="GO:0005737">
    <property type="term" value="C:cytoplasm"/>
    <property type="evidence" value="ECO:0007669"/>
    <property type="project" value="TreeGrafter"/>
</dbReference>
<comment type="similarity">
    <text evidence="2">Belongs to the methylmalonyl-CoA mutase family.</text>
</comment>